<evidence type="ECO:0000256" key="4">
    <source>
        <dbReference type="SAM" id="SignalP"/>
    </source>
</evidence>
<dbReference type="GO" id="GO:0006955">
    <property type="term" value="P:immune response"/>
    <property type="evidence" value="ECO:0007669"/>
    <property type="project" value="TreeGrafter"/>
</dbReference>
<dbReference type="PANTHER" id="PTHR11481:SF64">
    <property type="entry name" value="FC RECEPTOR-LIKE PROTEIN 4"/>
    <property type="match status" value="1"/>
</dbReference>
<evidence type="ECO:0000256" key="1">
    <source>
        <dbReference type="ARBA" id="ARBA00022729"/>
    </source>
</evidence>
<reference evidence="7" key="2">
    <citation type="submission" date="2019-02" db="EMBL/GenBank/DDBJ databases">
        <title>Opniocepnalus argus Var Kimnra genome.</title>
        <authorList>
            <person name="Zhou C."/>
            <person name="Xiao S."/>
        </authorList>
    </citation>
    <scope>NUCLEOTIDE SEQUENCE [LARGE SCALE GENOMIC DNA]</scope>
</reference>
<dbReference type="GO" id="GO:0007166">
    <property type="term" value="P:cell surface receptor signaling pathway"/>
    <property type="evidence" value="ECO:0007669"/>
    <property type="project" value="TreeGrafter"/>
</dbReference>
<dbReference type="Proteomes" id="UP000503349">
    <property type="component" value="Chromosome 20"/>
</dbReference>
<keyword evidence="7" id="KW-1185">Reference proteome</keyword>
<dbReference type="GO" id="GO:0004888">
    <property type="term" value="F:transmembrane signaling receptor activity"/>
    <property type="evidence" value="ECO:0007669"/>
    <property type="project" value="TreeGrafter"/>
</dbReference>
<protein>
    <recommendedName>
        <fullName evidence="5">Ig-like domain-containing protein</fullName>
    </recommendedName>
</protein>
<dbReference type="PROSITE" id="PS50835">
    <property type="entry name" value="IG_LIKE"/>
    <property type="match status" value="1"/>
</dbReference>
<reference evidence="6 7" key="1">
    <citation type="submission" date="2019-02" db="EMBL/GenBank/DDBJ databases">
        <title>Opniocepnalus argus genome.</title>
        <authorList>
            <person name="Zhou C."/>
            <person name="Xiao S."/>
        </authorList>
    </citation>
    <scope>NUCLEOTIDE SEQUENCE [LARGE SCALE GENOMIC DNA]</scope>
    <source>
        <strain evidence="6">OARG1902GOOAL</strain>
        <tissue evidence="6">Muscle</tissue>
    </source>
</reference>
<accession>A0A6G1QQD4</accession>
<dbReference type="InterPro" id="IPR007110">
    <property type="entry name" value="Ig-like_dom"/>
</dbReference>
<dbReference type="SUPFAM" id="SSF48726">
    <property type="entry name" value="Immunoglobulin"/>
    <property type="match status" value="1"/>
</dbReference>
<dbReference type="InterPro" id="IPR013783">
    <property type="entry name" value="Ig-like_fold"/>
</dbReference>
<feature type="chain" id="PRO_5026251458" description="Ig-like domain-containing protein" evidence="4">
    <location>
        <begin position="20"/>
        <end position="318"/>
    </location>
</feature>
<evidence type="ECO:0000259" key="5">
    <source>
        <dbReference type="PROSITE" id="PS50835"/>
    </source>
</evidence>
<keyword evidence="3" id="KW-0812">Transmembrane</keyword>
<gene>
    <name evidence="6" type="ORF">EXN66_Car020238</name>
</gene>
<keyword evidence="1 4" id="KW-0732">Signal</keyword>
<feature type="domain" description="Ig-like" evidence="5">
    <location>
        <begin position="22"/>
        <end position="94"/>
    </location>
</feature>
<dbReference type="InterPro" id="IPR050488">
    <property type="entry name" value="Ig_Fc_receptor"/>
</dbReference>
<evidence type="ECO:0000313" key="7">
    <source>
        <dbReference type="Proteomes" id="UP000503349"/>
    </source>
</evidence>
<dbReference type="Gene3D" id="2.60.40.10">
    <property type="entry name" value="Immunoglobulins"/>
    <property type="match status" value="1"/>
</dbReference>
<feature type="transmembrane region" description="Helical" evidence="3">
    <location>
        <begin position="281"/>
        <end position="301"/>
    </location>
</feature>
<organism evidence="6 7">
    <name type="scientific">Channa argus</name>
    <name type="common">Northern snakehead</name>
    <name type="synonym">Ophicephalus argus</name>
    <dbReference type="NCBI Taxonomy" id="215402"/>
    <lineage>
        <taxon>Eukaryota</taxon>
        <taxon>Metazoa</taxon>
        <taxon>Chordata</taxon>
        <taxon>Craniata</taxon>
        <taxon>Vertebrata</taxon>
        <taxon>Euteleostomi</taxon>
        <taxon>Actinopterygii</taxon>
        <taxon>Neopterygii</taxon>
        <taxon>Teleostei</taxon>
        <taxon>Neoteleostei</taxon>
        <taxon>Acanthomorphata</taxon>
        <taxon>Anabantaria</taxon>
        <taxon>Anabantiformes</taxon>
        <taxon>Channoidei</taxon>
        <taxon>Channidae</taxon>
        <taxon>Channa</taxon>
    </lineage>
</organism>
<dbReference type="PANTHER" id="PTHR11481">
    <property type="entry name" value="IMMUNOGLOBULIN FC RECEPTOR"/>
    <property type="match status" value="1"/>
</dbReference>
<dbReference type="AlphaFoldDB" id="A0A6G1QQD4"/>
<evidence type="ECO:0000256" key="3">
    <source>
        <dbReference type="SAM" id="Phobius"/>
    </source>
</evidence>
<proteinExistence type="predicted"/>
<keyword evidence="3" id="KW-0472">Membrane</keyword>
<feature type="signal peptide" evidence="4">
    <location>
        <begin position="1"/>
        <end position="19"/>
    </location>
</feature>
<dbReference type="GO" id="GO:0009897">
    <property type="term" value="C:external side of plasma membrane"/>
    <property type="evidence" value="ECO:0007669"/>
    <property type="project" value="TreeGrafter"/>
</dbReference>
<dbReference type="EMBL" id="CM015731">
    <property type="protein sequence ID" value="KAF3704549.1"/>
    <property type="molecule type" value="Genomic_DNA"/>
</dbReference>
<evidence type="ECO:0000256" key="2">
    <source>
        <dbReference type="ARBA" id="ARBA00023157"/>
    </source>
</evidence>
<keyword evidence="2" id="KW-1015">Disulfide bond</keyword>
<name>A0A6G1QQD4_CHAAH</name>
<keyword evidence="3" id="KW-1133">Transmembrane helix</keyword>
<dbReference type="InterPro" id="IPR036179">
    <property type="entry name" value="Ig-like_dom_sf"/>
</dbReference>
<evidence type="ECO:0000313" key="6">
    <source>
        <dbReference type="EMBL" id="KAF3704549.1"/>
    </source>
</evidence>
<sequence>MRGEKLLLLLAVFVAVAKCQQPKVSISPNFTHLGIFSGDLFYLKCEGGSGPVKWYFNNSKQSEINETLKITSAHPKHSGFYQCESNGKKSETLPIDVNGKCATWTFNIYKSHRLCPKGASLTIRTGQPVMQTGGSVILHLENEDGLQGWKCWVNRGQNQIKKILLRLKNTNDISINFQPSRLLVPETTFWCTDRNQNSRSNQITVSTSAYFQTITFYQNNKVIAAGSSATYNFTDVTESLEGSYRCCAKFTYKSHTAGSPFERVSDDHYVFVQDELPVTSILVGLVIGLGVLLVAVGVYCYRKKLVTGPFYENLAMRS</sequence>